<dbReference type="HOGENOM" id="CLU_069541_0_0_2"/>
<dbReference type="PANTHER" id="PTHR24960">
    <property type="entry name" value="PHOTOSYSTEM I IRON-SULFUR CENTER-RELATED"/>
    <property type="match status" value="1"/>
</dbReference>
<dbReference type="GO" id="GO:0051539">
    <property type="term" value="F:4 iron, 4 sulfur cluster binding"/>
    <property type="evidence" value="ECO:0007669"/>
    <property type="project" value="UniProtKB-KW"/>
</dbReference>
<dbReference type="GO" id="GO:0010181">
    <property type="term" value="F:FMN binding"/>
    <property type="evidence" value="ECO:0007669"/>
    <property type="project" value="InterPro"/>
</dbReference>
<evidence type="ECO:0000256" key="1">
    <source>
        <dbReference type="ARBA" id="ARBA00022485"/>
    </source>
</evidence>
<dbReference type="InterPro" id="IPR050157">
    <property type="entry name" value="PSI_iron-sulfur_center"/>
</dbReference>
<feature type="domain" description="4Fe-4S ferredoxin-type" evidence="6">
    <location>
        <begin position="186"/>
        <end position="215"/>
    </location>
</feature>
<evidence type="ECO:0000259" key="6">
    <source>
        <dbReference type="PROSITE" id="PS51379"/>
    </source>
</evidence>
<feature type="domain" description="Flavodoxin-like" evidence="5">
    <location>
        <begin position="6"/>
        <end position="154"/>
    </location>
</feature>
<evidence type="ECO:0000256" key="2">
    <source>
        <dbReference type="ARBA" id="ARBA00022723"/>
    </source>
</evidence>
<dbReference type="Gene3D" id="3.30.70.20">
    <property type="match status" value="1"/>
</dbReference>
<dbReference type="SUPFAM" id="SSF52218">
    <property type="entry name" value="Flavoproteins"/>
    <property type="match status" value="1"/>
</dbReference>
<dbReference type="InterPro" id="IPR017896">
    <property type="entry name" value="4Fe4S_Fe-S-bd"/>
</dbReference>
<reference evidence="7 8" key="1">
    <citation type="submission" date="2014-07" db="EMBL/GenBank/DDBJ databases">
        <title>Methanogenic archaea and the global carbon cycle.</title>
        <authorList>
            <person name="Henriksen J.R."/>
            <person name="Luke J."/>
            <person name="Reinhart S."/>
            <person name="Benedict M.N."/>
            <person name="Youngblut N.D."/>
            <person name="Metcalf M.E."/>
            <person name="Whitaker R.J."/>
            <person name="Metcalf W.W."/>
        </authorList>
    </citation>
    <scope>NUCLEOTIDE SEQUENCE [LARGE SCALE GENOMIC DNA]</scope>
    <source>
        <strain evidence="7 8">C16</strain>
    </source>
</reference>
<keyword evidence="1" id="KW-0004">4Fe-4S</keyword>
<evidence type="ECO:0000313" key="8">
    <source>
        <dbReference type="Proteomes" id="UP000033071"/>
    </source>
</evidence>
<proteinExistence type="predicted"/>
<dbReference type="EMBL" id="CP009514">
    <property type="protein sequence ID" value="AKB72188.1"/>
    <property type="molecule type" value="Genomic_DNA"/>
</dbReference>
<dbReference type="InterPro" id="IPR017900">
    <property type="entry name" value="4Fe4S_Fe_S_CS"/>
</dbReference>
<accession>A0A0E3S0Z8</accession>
<dbReference type="NCBIfam" id="NF038196">
    <property type="entry name" value="ferrodoxin_EFR1"/>
    <property type="match status" value="1"/>
</dbReference>
<organism evidence="7 8">
    <name type="scientific">Methanosarcina mazei C16</name>
    <dbReference type="NCBI Taxonomy" id="1434113"/>
    <lineage>
        <taxon>Archaea</taxon>
        <taxon>Methanobacteriati</taxon>
        <taxon>Methanobacteriota</taxon>
        <taxon>Stenosarchaea group</taxon>
        <taxon>Methanomicrobia</taxon>
        <taxon>Methanosarcinales</taxon>
        <taxon>Methanosarcinaceae</taxon>
        <taxon>Methanosarcina</taxon>
    </lineage>
</organism>
<evidence type="ECO:0000256" key="4">
    <source>
        <dbReference type="ARBA" id="ARBA00023014"/>
    </source>
</evidence>
<evidence type="ECO:0000256" key="3">
    <source>
        <dbReference type="ARBA" id="ARBA00023004"/>
    </source>
</evidence>
<dbReference type="PATRIC" id="fig|1434113.4.peg.2867"/>
<feature type="domain" description="4Fe-4S ferredoxin-type" evidence="6">
    <location>
        <begin position="218"/>
        <end position="243"/>
    </location>
</feature>
<sequence length="266" mass="28974">MKMESVKLVYFSPTGTTKTVVQGIARGIDHSTVELIDITGPDARKQPLQTSENELLILGVPVYVGRVPALILEWLQAIKAQNTPAVCVVVYGNRVYEDALLELKDILTQCGCKPIAGGAYIGEHSFSSDETPTAKDRPDAGDLHHAESFGRKIQEKLNTIPSVDRTSDVNIPGCHPYRGDSKLWNVDFIAVSDACTQCGTCAEGCPTGAIDPENSSLIDIEKCITCCACIKNCPQSARSMKPGMVKDASVRLHTLYSQRKEPEYFI</sequence>
<dbReference type="GO" id="GO:0016491">
    <property type="term" value="F:oxidoreductase activity"/>
    <property type="evidence" value="ECO:0007669"/>
    <property type="project" value="UniProtKB-ARBA"/>
</dbReference>
<dbReference type="InterPro" id="IPR008254">
    <property type="entry name" value="Flavodoxin/NO_synth"/>
</dbReference>
<dbReference type="KEGG" id="mmac:MSMAC_2298"/>
<dbReference type="Pfam" id="PF13237">
    <property type="entry name" value="Fer4_10"/>
    <property type="match status" value="1"/>
</dbReference>
<protein>
    <submittedName>
        <fullName evidence="7">Ferredoxin</fullName>
    </submittedName>
</protein>
<dbReference type="InterPro" id="IPR047964">
    <property type="entry name" value="EFR1-like"/>
</dbReference>
<dbReference type="InterPro" id="IPR029039">
    <property type="entry name" value="Flavoprotein-like_sf"/>
</dbReference>
<evidence type="ECO:0000313" key="7">
    <source>
        <dbReference type="EMBL" id="AKB72188.1"/>
    </source>
</evidence>
<dbReference type="PROSITE" id="PS50902">
    <property type="entry name" value="FLAVODOXIN_LIKE"/>
    <property type="match status" value="1"/>
</dbReference>
<dbReference type="AlphaFoldDB" id="A0A0E3S0Z8"/>
<dbReference type="GeneID" id="24882271"/>
<gene>
    <name evidence="7" type="ORF">MSMAC_2298</name>
</gene>
<dbReference type="SUPFAM" id="SSF54862">
    <property type="entry name" value="4Fe-4S ferredoxins"/>
    <property type="match status" value="1"/>
</dbReference>
<dbReference type="PROSITE" id="PS51379">
    <property type="entry name" value="4FE4S_FER_2"/>
    <property type="match status" value="2"/>
</dbReference>
<dbReference type="GO" id="GO:0046872">
    <property type="term" value="F:metal ion binding"/>
    <property type="evidence" value="ECO:0007669"/>
    <property type="project" value="UniProtKB-KW"/>
</dbReference>
<dbReference type="RefSeq" id="WP_048037038.1">
    <property type="nucleotide sequence ID" value="NZ_CP009514.1"/>
</dbReference>
<name>A0A0E3S0Z8_METMZ</name>
<keyword evidence="3" id="KW-0408">Iron</keyword>
<dbReference type="PANTHER" id="PTHR24960:SF80">
    <property type="entry name" value="FERREDOXIN"/>
    <property type="match status" value="1"/>
</dbReference>
<evidence type="ECO:0000259" key="5">
    <source>
        <dbReference type="PROSITE" id="PS50902"/>
    </source>
</evidence>
<keyword evidence="4" id="KW-0411">Iron-sulfur</keyword>
<dbReference type="Gene3D" id="3.40.50.360">
    <property type="match status" value="1"/>
</dbReference>
<keyword evidence="2" id="KW-0479">Metal-binding</keyword>
<dbReference type="PROSITE" id="PS00198">
    <property type="entry name" value="4FE4S_FER_1"/>
    <property type="match status" value="1"/>
</dbReference>
<dbReference type="Proteomes" id="UP000033071">
    <property type="component" value="Chromosome"/>
</dbReference>